<sequence length="254" mass="27497">MKTSPLTRLRRFALLLMSPALLAAAPAAAQTLHVYGPGGPATAMKECAAAFTKQTGLDVAVTAGPEPKWLAQAQQDADLVYGGAEYMLTQTALAHPGFIDEASRTSLYARESAVLVRPGNPLHIKRLEDLARPGVRLLDVNGAGQMGMTEDMARTPALISNLQHNTKTSVKTSAEAVALWQQKPQDYDAWITYASWQPRLPGSALVRLPRDQRVSRGTPIALTQRTTQAAAARQFVAFLQSADGHAIFRRNGWE</sequence>
<gene>
    <name evidence="2" type="ORF">SAMN02745146_0156</name>
</gene>
<evidence type="ECO:0000313" key="2">
    <source>
        <dbReference type="EMBL" id="SHJ78796.1"/>
    </source>
</evidence>
<dbReference type="STRING" id="1121955.SAMN02745146_0156"/>
<organism evidence="2 3">
    <name type="scientific">Hymenobacter daecheongensis DSM 21074</name>
    <dbReference type="NCBI Taxonomy" id="1121955"/>
    <lineage>
        <taxon>Bacteria</taxon>
        <taxon>Pseudomonadati</taxon>
        <taxon>Bacteroidota</taxon>
        <taxon>Cytophagia</taxon>
        <taxon>Cytophagales</taxon>
        <taxon>Hymenobacteraceae</taxon>
        <taxon>Hymenobacter</taxon>
    </lineage>
</organism>
<dbReference type="PANTHER" id="PTHR30632">
    <property type="entry name" value="MOLYBDATE-BINDING PERIPLASMIC PROTEIN"/>
    <property type="match status" value="1"/>
</dbReference>
<evidence type="ECO:0000313" key="3">
    <source>
        <dbReference type="Proteomes" id="UP000184418"/>
    </source>
</evidence>
<dbReference type="GO" id="GO:0030973">
    <property type="term" value="F:molybdate ion binding"/>
    <property type="evidence" value="ECO:0007669"/>
    <property type="project" value="TreeGrafter"/>
</dbReference>
<feature type="chain" id="PRO_5012183916" evidence="1">
    <location>
        <begin position="30"/>
        <end position="254"/>
    </location>
</feature>
<dbReference type="SUPFAM" id="SSF53850">
    <property type="entry name" value="Periplasmic binding protein-like II"/>
    <property type="match status" value="1"/>
</dbReference>
<dbReference type="AlphaFoldDB" id="A0A1M6M5P2"/>
<dbReference type="EMBL" id="FQYN01000011">
    <property type="protein sequence ID" value="SHJ78796.1"/>
    <property type="molecule type" value="Genomic_DNA"/>
</dbReference>
<dbReference type="Pfam" id="PF13531">
    <property type="entry name" value="SBP_bac_11"/>
    <property type="match status" value="1"/>
</dbReference>
<dbReference type="Proteomes" id="UP000184418">
    <property type="component" value="Unassembled WGS sequence"/>
</dbReference>
<keyword evidence="1" id="KW-0732">Signal</keyword>
<evidence type="ECO:0000256" key="1">
    <source>
        <dbReference type="SAM" id="SignalP"/>
    </source>
</evidence>
<dbReference type="GO" id="GO:0015689">
    <property type="term" value="P:molybdate ion transport"/>
    <property type="evidence" value="ECO:0007669"/>
    <property type="project" value="TreeGrafter"/>
</dbReference>
<name>A0A1M6M5P2_9BACT</name>
<protein>
    <submittedName>
        <fullName evidence="2">Accessory colonization factor AcfC</fullName>
    </submittedName>
</protein>
<accession>A0A1M6M5P2</accession>
<feature type="signal peptide" evidence="1">
    <location>
        <begin position="1"/>
        <end position="29"/>
    </location>
</feature>
<dbReference type="CDD" id="cd13519">
    <property type="entry name" value="PBP2_PEB3_AcfC"/>
    <property type="match status" value="1"/>
</dbReference>
<dbReference type="InterPro" id="IPR050682">
    <property type="entry name" value="ModA/WtpA"/>
</dbReference>
<proteinExistence type="predicted"/>
<keyword evidence="3" id="KW-1185">Reference proteome</keyword>
<dbReference type="PANTHER" id="PTHR30632:SF0">
    <property type="entry name" value="SULFATE-BINDING PROTEIN"/>
    <property type="match status" value="1"/>
</dbReference>
<reference evidence="2 3" key="1">
    <citation type="submission" date="2016-11" db="EMBL/GenBank/DDBJ databases">
        <authorList>
            <person name="Jaros S."/>
            <person name="Januszkiewicz K."/>
            <person name="Wedrychowicz H."/>
        </authorList>
    </citation>
    <scope>NUCLEOTIDE SEQUENCE [LARGE SCALE GENOMIC DNA]</scope>
    <source>
        <strain evidence="2 3">DSM 21074</strain>
    </source>
</reference>
<dbReference type="Gene3D" id="3.40.190.10">
    <property type="entry name" value="Periplasmic binding protein-like II"/>
    <property type="match status" value="2"/>
</dbReference>
<dbReference type="OrthoDB" id="9804758at2"/>